<gene>
    <name evidence="4" type="ORF">ATK36_2779</name>
</gene>
<evidence type="ECO:0000256" key="1">
    <source>
        <dbReference type="ARBA" id="ARBA00022676"/>
    </source>
</evidence>
<protein>
    <submittedName>
        <fullName evidence="4">Glycosyltransferase involved in cell wall biosynthesis</fullName>
    </submittedName>
</protein>
<proteinExistence type="predicted"/>
<dbReference type="PANTHER" id="PTHR12526:SF624">
    <property type="entry name" value="BLR6297 PROTEIN"/>
    <property type="match status" value="1"/>
</dbReference>
<keyword evidence="2 4" id="KW-0808">Transferase</keyword>
<reference evidence="4 5" key="1">
    <citation type="submission" date="2017-10" db="EMBL/GenBank/DDBJ databases">
        <title>Sequencing the genomes of 1000 actinobacteria strains.</title>
        <authorList>
            <person name="Klenk H.-P."/>
        </authorList>
    </citation>
    <scope>NUCLEOTIDE SEQUENCE [LARGE SCALE GENOMIC DNA]</scope>
    <source>
        <strain evidence="4 5">DSM 46092</strain>
    </source>
</reference>
<dbReference type="RefSeq" id="WP_098511711.1">
    <property type="nucleotide sequence ID" value="NZ_JBIAKZ010000014.1"/>
</dbReference>
<dbReference type="Pfam" id="PF13579">
    <property type="entry name" value="Glyco_trans_4_4"/>
    <property type="match status" value="1"/>
</dbReference>
<dbReference type="Proteomes" id="UP000243542">
    <property type="component" value="Unassembled WGS sequence"/>
</dbReference>
<evidence type="ECO:0000256" key="2">
    <source>
        <dbReference type="ARBA" id="ARBA00022679"/>
    </source>
</evidence>
<dbReference type="PANTHER" id="PTHR12526">
    <property type="entry name" value="GLYCOSYLTRANSFERASE"/>
    <property type="match status" value="1"/>
</dbReference>
<dbReference type="EMBL" id="PDJK01000002">
    <property type="protein sequence ID" value="PFG47725.1"/>
    <property type="molecule type" value="Genomic_DNA"/>
</dbReference>
<keyword evidence="5" id="KW-1185">Reference proteome</keyword>
<name>A0A2A9FBD0_9PSEU</name>
<keyword evidence="1" id="KW-0328">Glycosyltransferase</keyword>
<dbReference type="AlphaFoldDB" id="A0A2A9FBD0"/>
<accession>A0A2A9FBD0</accession>
<organism evidence="4 5">
    <name type="scientific">Amycolatopsis sulphurea</name>
    <dbReference type="NCBI Taxonomy" id="76022"/>
    <lineage>
        <taxon>Bacteria</taxon>
        <taxon>Bacillati</taxon>
        <taxon>Actinomycetota</taxon>
        <taxon>Actinomycetes</taxon>
        <taxon>Pseudonocardiales</taxon>
        <taxon>Pseudonocardiaceae</taxon>
        <taxon>Amycolatopsis</taxon>
    </lineage>
</organism>
<evidence type="ECO:0000259" key="3">
    <source>
        <dbReference type="Pfam" id="PF13579"/>
    </source>
</evidence>
<dbReference type="InterPro" id="IPR028098">
    <property type="entry name" value="Glyco_trans_4-like_N"/>
</dbReference>
<sequence length="406" mass="45398">MPRPHVLIIVQNLPVPLDRRVWLECRALTGAGYEVSVICPRGEGDPGYEVLDGVHLYKYSPPPPAGGLLGYALEFALSWLHTARLSRKVWRRKPFAVMQACNPPDTYWALARLWRRRGVKFVFDHHDLNPEVFRSRFGEPEGRGSRLQLAGLYWLERMTFRTADHVISTNTSYQRIAIERGGVPEENTSVVRSGPDTTVMKPGRPVPELRRGRQHLVVWLGIMGPQDGVDVVLDVARRTVFDHGREDVHFAVLGFGDCLAELRRQCTELGLDKYVDLPGRVGPAQISEYFSTASAGLSPDPLNPLNDVSTMNKTMEYLAYGLPVVGYRLTENAISAGDCAVFVEPGDAAGCTAELVALLDDPQRREDLGKRGRRRAELELDWAPQARTYVGVYDRLLRQARAAEGN</sequence>
<comment type="caution">
    <text evidence="4">The sequence shown here is derived from an EMBL/GenBank/DDBJ whole genome shotgun (WGS) entry which is preliminary data.</text>
</comment>
<dbReference type="CDD" id="cd03794">
    <property type="entry name" value="GT4_WbuB-like"/>
    <property type="match status" value="1"/>
</dbReference>
<dbReference type="GO" id="GO:0016757">
    <property type="term" value="F:glycosyltransferase activity"/>
    <property type="evidence" value="ECO:0007669"/>
    <property type="project" value="UniProtKB-KW"/>
</dbReference>
<evidence type="ECO:0000313" key="4">
    <source>
        <dbReference type="EMBL" id="PFG47725.1"/>
    </source>
</evidence>
<dbReference type="Gene3D" id="3.40.50.2000">
    <property type="entry name" value="Glycogen Phosphorylase B"/>
    <property type="match status" value="2"/>
</dbReference>
<dbReference type="SUPFAM" id="SSF53756">
    <property type="entry name" value="UDP-Glycosyltransferase/glycogen phosphorylase"/>
    <property type="match status" value="1"/>
</dbReference>
<feature type="domain" description="Glycosyltransferase subfamily 4-like N-terminal" evidence="3">
    <location>
        <begin position="19"/>
        <end position="192"/>
    </location>
</feature>
<evidence type="ECO:0000313" key="5">
    <source>
        <dbReference type="Proteomes" id="UP000243542"/>
    </source>
</evidence>
<dbReference type="Pfam" id="PF13692">
    <property type="entry name" value="Glyco_trans_1_4"/>
    <property type="match status" value="1"/>
</dbReference>